<comment type="caution">
    <text evidence="2">The sequence shown here is derived from an EMBL/GenBank/DDBJ whole genome shotgun (WGS) entry which is preliminary data.</text>
</comment>
<dbReference type="Pfam" id="PF12697">
    <property type="entry name" value="Abhydrolase_6"/>
    <property type="match status" value="1"/>
</dbReference>
<proteinExistence type="predicted"/>
<dbReference type="AlphaFoldDB" id="A0AAE0N019"/>
<dbReference type="PANTHER" id="PTHR43433">
    <property type="entry name" value="HYDROLASE, ALPHA/BETA FOLD FAMILY PROTEIN"/>
    <property type="match status" value="1"/>
</dbReference>
<feature type="domain" description="AB hydrolase-1" evidence="1">
    <location>
        <begin position="85"/>
        <end position="384"/>
    </location>
</feature>
<dbReference type="GO" id="GO:0016787">
    <property type="term" value="F:hydrolase activity"/>
    <property type="evidence" value="ECO:0007669"/>
    <property type="project" value="UniProtKB-KW"/>
</dbReference>
<keyword evidence="3" id="KW-1185">Reference proteome</keyword>
<dbReference type="SUPFAM" id="SSF53474">
    <property type="entry name" value="alpha/beta-Hydrolases"/>
    <property type="match status" value="1"/>
</dbReference>
<dbReference type="InterPro" id="IPR000073">
    <property type="entry name" value="AB_hydrolase_1"/>
</dbReference>
<accession>A0AAE0N019</accession>
<dbReference type="Proteomes" id="UP001287356">
    <property type="component" value="Unassembled WGS sequence"/>
</dbReference>
<keyword evidence="2" id="KW-0378">Hydrolase</keyword>
<gene>
    <name evidence="2" type="ORF">B0T24DRAFT_98662</name>
</gene>
<dbReference type="Gene3D" id="3.40.50.1820">
    <property type="entry name" value="alpha/beta hydrolase"/>
    <property type="match status" value="1"/>
</dbReference>
<evidence type="ECO:0000313" key="2">
    <source>
        <dbReference type="EMBL" id="KAK3361944.1"/>
    </source>
</evidence>
<dbReference type="InterPro" id="IPR029058">
    <property type="entry name" value="AB_hydrolase_fold"/>
</dbReference>
<organism evidence="2 3">
    <name type="scientific">Lasiosphaeria ovina</name>
    <dbReference type="NCBI Taxonomy" id="92902"/>
    <lineage>
        <taxon>Eukaryota</taxon>
        <taxon>Fungi</taxon>
        <taxon>Dikarya</taxon>
        <taxon>Ascomycota</taxon>
        <taxon>Pezizomycotina</taxon>
        <taxon>Sordariomycetes</taxon>
        <taxon>Sordariomycetidae</taxon>
        <taxon>Sordariales</taxon>
        <taxon>Lasiosphaeriaceae</taxon>
        <taxon>Lasiosphaeria</taxon>
    </lineage>
</organism>
<dbReference type="EMBL" id="JAULSN010000010">
    <property type="protein sequence ID" value="KAK3361944.1"/>
    <property type="molecule type" value="Genomic_DNA"/>
</dbReference>
<name>A0AAE0N019_9PEZI</name>
<dbReference type="PANTHER" id="PTHR43433:SF5">
    <property type="entry name" value="AB HYDROLASE-1 DOMAIN-CONTAINING PROTEIN"/>
    <property type="match status" value="1"/>
</dbReference>
<reference evidence="2" key="2">
    <citation type="submission" date="2023-06" db="EMBL/GenBank/DDBJ databases">
        <authorList>
            <consortium name="Lawrence Berkeley National Laboratory"/>
            <person name="Haridas S."/>
            <person name="Hensen N."/>
            <person name="Bonometti L."/>
            <person name="Westerberg I."/>
            <person name="Brannstrom I.O."/>
            <person name="Guillou S."/>
            <person name="Cros-Aarteil S."/>
            <person name="Calhoun S."/>
            <person name="Kuo A."/>
            <person name="Mondo S."/>
            <person name="Pangilinan J."/>
            <person name="Riley R."/>
            <person name="Labutti K."/>
            <person name="Andreopoulos B."/>
            <person name="Lipzen A."/>
            <person name="Chen C."/>
            <person name="Yanf M."/>
            <person name="Daum C."/>
            <person name="Ng V."/>
            <person name="Clum A."/>
            <person name="Steindorff A."/>
            <person name="Ohm R."/>
            <person name="Martin F."/>
            <person name="Silar P."/>
            <person name="Natvig D."/>
            <person name="Lalanne C."/>
            <person name="Gautier V."/>
            <person name="Ament-Velasquez S.L."/>
            <person name="Kruys A."/>
            <person name="Hutchinson M.I."/>
            <person name="Powell A.J."/>
            <person name="Barry K."/>
            <person name="Miller A.N."/>
            <person name="Grigoriev I.V."/>
            <person name="Debuchy R."/>
            <person name="Gladieux P."/>
            <person name="Thoren M.H."/>
            <person name="Johannesson H."/>
        </authorList>
    </citation>
    <scope>NUCLEOTIDE SEQUENCE</scope>
    <source>
        <strain evidence="2">CBS 958.72</strain>
    </source>
</reference>
<evidence type="ECO:0000313" key="3">
    <source>
        <dbReference type="Proteomes" id="UP001287356"/>
    </source>
</evidence>
<evidence type="ECO:0000259" key="1">
    <source>
        <dbReference type="Pfam" id="PF12697"/>
    </source>
</evidence>
<reference evidence="2" key="1">
    <citation type="journal article" date="2023" name="Mol. Phylogenet. Evol.">
        <title>Genome-scale phylogeny and comparative genomics of the fungal order Sordariales.</title>
        <authorList>
            <person name="Hensen N."/>
            <person name="Bonometti L."/>
            <person name="Westerberg I."/>
            <person name="Brannstrom I.O."/>
            <person name="Guillou S."/>
            <person name="Cros-Aarteil S."/>
            <person name="Calhoun S."/>
            <person name="Haridas S."/>
            <person name="Kuo A."/>
            <person name="Mondo S."/>
            <person name="Pangilinan J."/>
            <person name="Riley R."/>
            <person name="LaButti K."/>
            <person name="Andreopoulos B."/>
            <person name="Lipzen A."/>
            <person name="Chen C."/>
            <person name="Yan M."/>
            <person name="Daum C."/>
            <person name="Ng V."/>
            <person name="Clum A."/>
            <person name="Steindorff A."/>
            <person name="Ohm R.A."/>
            <person name="Martin F."/>
            <person name="Silar P."/>
            <person name="Natvig D.O."/>
            <person name="Lalanne C."/>
            <person name="Gautier V."/>
            <person name="Ament-Velasquez S.L."/>
            <person name="Kruys A."/>
            <person name="Hutchinson M.I."/>
            <person name="Powell A.J."/>
            <person name="Barry K."/>
            <person name="Miller A.N."/>
            <person name="Grigoriev I.V."/>
            <person name="Debuchy R."/>
            <person name="Gladieux P."/>
            <person name="Hiltunen Thoren M."/>
            <person name="Johannesson H."/>
        </authorList>
    </citation>
    <scope>NUCLEOTIDE SEQUENCE</scope>
    <source>
        <strain evidence="2">CBS 958.72</strain>
    </source>
</reference>
<dbReference type="InterPro" id="IPR050471">
    <property type="entry name" value="AB_hydrolase"/>
</dbReference>
<sequence length="402" mass="44232">MRTKTWQQFHAQRCPRYRMATATPPQRVSPVIPTAAETAQHPAFPTAIWNLEADRKGVVPVAEGRGGPLKISWEIHGDGPVKVIFIMGLGGLKTTWQRQTLHFGHERRENYSVLVMDNRGMGDSDKPLMRYSTSEMARDVAEVLAHVGWLPSYPPTLTPPPARNLHIVGISLGGMIAQELAFLVAEHVSSLSLCCTAAAIENTTTFAENMANRAQLLVPKSLDRSIADGARNMFGEAWLAEPDNAHVPDPATAPKVLPPTTTITAAAETAASAPGPPAKYLKFDSNAERFVAQELTKRQDRARFGRKGFLLQLIAAGWHHKSADQLREIGDRVGRERILVMHGTEDRMITVPHGRKLIAQLEPGTALLVEGMGHAPIVERWEWYNGLLEDHFAVGEKLDGRA</sequence>
<protein>
    <submittedName>
        <fullName evidence="2">Alpha/Beta hydrolase protein</fullName>
    </submittedName>
</protein>